<keyword evidence="2" id="KW-1185">Reference proteome</keyword>
<organism evidence="1 2">
    <name type="scientific">Chitinophaga eiseniae</name>
    <dbReference type="NCBI Taxonomy" id="634771"/>
    <lineage>
        <taxon>Bacteria</taxon>
        <taxon>Pseudomonadati</taxon>
        <taxon>Bacteroidota</taxon>
        <taxon>Chitinophagia</taxon>
        <taxon>Chitinophagales</taxon>
        <taxon>Chitinophagaceae</taxon>
        <taxon>Chitinophaga</taxon>
    </lineage>
</organism>
<dbReference type="RefSeq" id="WP_078671413.1">
    <property type="nucleotide sequence ID" value="NZ_FUWZ01000004.1"/>
</dbReference>
<evidence type="ECO:0000313" key="2">
    <source>
        <dbReference type="Proteomes" id="UP000190367"/>
    </source>
</evidence>
<dbReference type="EMBL" id="FUWZ01000004">
    <property type="protein sequence ID" value="SKA36038.1"/>
    <property type="molecule type" value="Genomic_DNA"/>
</dbReference>
<gene>
    <name evidence="1" type="ORF">SAMN04488128_10441</name>
</gene>
<dbReference type="OrthoDB" id="9803050at2"/>
<sequence length="149" mass="16671">MRHILIVWFQLYGLTAISQQRETKFSFHIPATTLEKALKLVQQQTKIVISYEYTRIQGITVKARTYKAATVETIIGNLLEGTTLIFNRRGDQIIIGPAAGIKHSLSGYSEGAVFDAVLGYPIERLTVAFSTFSLLFRRSVFGNLKAAVF</sequence>
<accession>A0A1T4T794</accession>
<dbReference type="AlphaFoldDB" id="A0A1T4T794"/>
<protein>
    <recommendedName>
        <fullName evidence="3">Secretin and TonB N terminus short domain-containing protein</fullName>
    </recommendedName>
</protein>
<reference evidence="2" key="1">
    <citation type="submission" date="2017-02" db="EMBL/GenBank/DDBJ databases">
        <authorList>
            <person name="Varghese N."/>
            <person name="Submissions S."/>
        </authorList>
    </citation>
    <scope>NUCLEOTIDE SEQUENCE [LARGE SCALE GENOMIC DNA]</scope>
    <source>
        <strain evidence="2">DSM 22224</strain>
    </source>
</reference>
<evidence type="ECO:0008006" key="3">
    <source>
        <dbReference type="Google" id="ProtNLM"/>
    </source>
</evidence>
<dbReference type="Proteomes" id="UP000190367">
    <property type="component" value="Unassembled WGS sequence"/>
</dbReference>
<dbReference type="STRING" id="634771.SAMN04488128_10441"/>
<name>A0A1T4T794_9BACT</name>
<evidence type="ECO:0000313" key="1">
    <source>
        <dbReference type="EMBL" id="SKA36038.1"/>
    </source>
</evidence>
<proteinExistence type="predicted"/>
<dbReference type="Gene3D" id="3.55.50.30">
    <property type="match status" value="1"/>
</dbReference>